<name>A0A2R4XM15_9BURK</name>
<dbReference type="PANTHER" id="PTHR43689">
    <property type="entry name" value="HYDROLASE"/>
    <property type="match status" value="1"/>
</dbReference>
<sequence length="265" mass="29567">MPAITIEQHRVSTQNGTLFAQCWTPPRQTGVPIILLHDSLGCVALWRDFPGQLASATGRCVIAYDRMGFGQSSSRADRLASDFVEREVCTDFETIRQYFDVSRFVVLGHSVGGGMAICCAATSPQSCEGLITIAAQGYVDRQILDGIRAVETQFAQDGQMQRLEKYHGAKAYWVLRAWVDTWCSDAFKDWNLDAWLPKVRCAFLCLHGDHDEYGSTDHPHHLVSRTQGPANLHILPACGHMPHRQHPSTVLKLIRGFLECQQAGR</sequence>
<dbReference type="AlphaFoldDB" id="A0A2R4XM15"/>
<dbReference type="PANTHER" id="PTHR43689:SF8">
    <property type="entry name" value="ALPHA_BETA-HYDROLASES SUPERFAMILY PROTEIN"/>
    <property type="match status" value="1"/>
</dbReference>
<dbReference type="Gene3D" id="3.40.50.1820">
    <property type="entry name" value="alpha/beta hydrolase"/>
    <property type="match status" value="1"/>
</dbReference>
<dbReference type="EMBL" id="CP028901">
    <property type="protein sequence ID" value="AWB34838.1"/>
    <property type="molecule type" value="Genomic_DNA"/>
</dbReference>
<dbReference type="Proteomes" id="UP000244571">
    <property type="component" value="Chromosome"/>
</dbReference>
<protein>
    <submittedName>
        <fullName evidence="2">Alpha/beta hydrolase</fullName>
    </submittedName>
</protein>
<dbReference type="OrthoDB" id="135231at2"/>
<evidence type="ECO:0000259" key="1">
    <source>
        <dbReference type="Pfam" id="PF00561"/>
    </source>
</evidence>
<evidence type="ECO:0000313" key="3">
    <source>
        <dbReference type="Proteomes" id="UP000244571"/>
    </source>
</evidence>
<keyword evidence="3" id="KW-1185">Reference proteome</keyword>
<keyword evidence="2" id="KW-0378">Hydrolase</keyword>
<organism evidence="2 3">
    <name type="scientific">Orrella marina</name>
    <dbReference type="NCBI Taxonomy" id="2163011"/>
    <lineage>
        <taxon>Bacteria</taxon>
        <taxon>Pseudomonadati</taxon>
        <taxon>Pseudomonadota</taxon>
        <taxon>Betaproteobacteria</taxon>
        <taxon>Burkholderiales</taxon>
        <taxon>Alcaligenaceae</taxon>
        <taxon>Orrella</taxon>
    </lineage>
</organism>
<dbReference type="GO" id="GO:0016787">
    <property type="term" value="F:hydrolase activity"/>
    <property type="evidence" value="ECO:0007669"/>
    <property type="project" value="UniProtKB-KW"/>
</dbReference>
<dbReference type="InterPro" id="IPR000073">
    <property type="entry name" value="AB_hydrolase_1"/>
</dbReference>
<feature type="domain" description="AB hydrolase-1" evidence="1">
    <location>
        <begin position="32"/>
        <end position="146"/>
    </location>
</feature>
<gene>
    <name evidence="2" type="ORF">DBV39_15120</name>
</gene>
<reference evidence="2 3" key="1">
    <citation type="submission" date="2018-04" db="EMBL/GenBank/DDBJ databases">
        <title>Bordetella sp. HZ20 isolated from seawater.</title>
        <authorList>
            <person name="Sun C."/>
        </authorList>
    </citation>
    <scope>NUCLEOTIDE SEQUENCE [LARGE SCALE GENOMIC DNA]</scope>
    <source>
        <strain evidence="2 3">HZ20</strain>
    </source>
</reference>
<dbReference type="InterPro" id="IPR029058">
    <property type="entry name" value="AB_hydrolase_fold"/>
</dbReference>
<dbReference type="KEGG" id="boz:DBV39_15120"/>
<proteinExistence type="predicted"/>
<dbReference type="Pfam" id="PF00561">
    <property type="entry name" value="Abhydrolase_1"/>
    <property type="match status" value="1"/>
</dbReference>
<accession>A0A2R4XM15</accession>
<evidence type="ECO:0000313" key="2">
    <source>
        <dbReference type="EMBL" id="AWB34838.1"/>
    </source>
</evidence>
<dbReference type="RefSeq" id="WP_108622248.1">
    <property type="nucleotide sequence ID" value="NZ_CP028901.1"/>
</dbReference>
<dbReference type="SUPFAM" id="SSF53474">
    <property type="entry name" value="alpha/beta-Hydrolases"/>
    <property type="match status" value="1"/>
</dbReference>